<gene>
    <name evidence="2" type="ORF">HBA54_10175</name>
</gene>
<dbReference type="RefSeq" id="WP_167224065.1">
    <property type="nucleotide sequence ID" value="NZ_JAAQPH010000006.1"/>
</dbReference>
<dbReference type="PRINTS" id="PR00598">
    <property type="entry name" value="HTHMARR"/>
</dbReference>
<dbReference type="GO" id="GO:0003700">
    <property type="term" value="F:DNA-binding transcription factor activity"/>
    <property type="evidence" value="ECO:0007669"/>
    <property type="project" value="InterPro"/>
</dbReference>
<dbReference type="SMART" id="SM00347">
    <property type="entry name" value="HTH_MARR"/>
    <property type="match status" value="1"/>
</dbReference>
<dbReference type="PANTHER" id="PTHR33164">
    <property type="entry name" value="TRANSCRIPTIONAL REGULATOR, MARR FAMILY"/>
    <property type="match status" value="1"/>
</dbReference>
<evidence type="ECO:0000259" key="1">
    <source>
        <dbReference type="PROSITE" id="PS50995"/>
    </source>
</evidence>
<dbReference type="PANTHER" id="PTHR33164:SF43">
    <property type="entry name" value="HTH-TYPE TRANSCRIPTIONAL REPRESSOR YETL"/>
    <property type="match status" value="1"/>
</dbReference>
<dbReference type="EMBL" id="JAAQPH010000006">
    <property type="protein sequence ID" value="NIA68959.1"/>
    <property type="molecule type" value="Genomic_DNA"/>
</dbReference>
<dbReference type="InterPro" id="IPR000835">
    <property type="entry name" value="HTH_MarR-typ"/>
</dbReference>
<evidence type="ECO:0000313" key="2">
    <source>
        <dbReference type="EMBL" id="NIA68959.1"/>
    </source>
</evidence>
<accession>A0A967EW13</accession>
<dbReference type="Gene3D" id="1.10.10.10">
    <property type="entry name" value="Winged helix-like DNA-binding domain superfamily/Winged helix DNA-binding domain"/>
    <property type="match status" value="1"/>
</dbReference>
<dbReference type="Pfam" id="PF01047">
    <property type="entry name" value="MarR"/>
    <property type="match status" value="1"/>
</dbReference>
<name>A0A967EW13_9PROT</name>
<dbReference type="CDD" id="cd00090">
    <property type="entry name" value="HTH_ARSR"/>
    <property type="match status" value="1"/>
</dbReference>
<proteinExistence type="predicted"/>
<evidence type="ECO:0000313" key="3">
    <source>
        <dbReference type="Proteomes" id="UP000761264"/>
    </source>
</evidence>
<dbReference type="InterPro" id="IPR036390">
    <property type="entry name" value="WH_DNA-bd_sf"/>
</dbReference>
<dbReference type="InterPro" id="IPR011991">
    <property type="entry name" value="ArsR-like_HTH"/>
</dbReference>
<dbReference type="PROSITE" id="PS50995">
    <property type="entry name" value="HTH_MARR_2"/>
    <property type="match status" value="1"/>
</dbReference>
<dbReference type="Proteomes" id="UP000761264">
    <property type="component" value="Unassembled WGS sequence"/>
</dbReference>
<dbReference type="GO" id="GO:0006950">
    <property type="term" value="P:response to stress"/>
    <property type="evidence" value="ECO:0007669"/>
    <property type="project" value="TreeGrafter"/>
</dbReference>
<dbReference type="InterPro" id="IPR036388">
    <property type="entry name" value="WH-like_DNA-bd_sf"/>
</dbReference>
<comment type="caution">
    <text evidence="2">The sequence shown here is derived from an EMBL/GenBank/DDBJ whole genome shotgun (WGS) entry which is preliminary data.</text>
</comment>
<sequence length="145" mass="16649">MFFLKDLPTQDMLRGYQARFTEMDAPTVEAALKLLRRASLLLRALETYFAEHGLSQTRFLILVLLDRDPTVDGLSATEISEKLDISKPIVTNTLKALAREGFIRVTDNEEDRRARWITLTRKGRARLQALLPGYFETIQTFMAED</sequence>
<keyword evidence="3" id="KW-1185">Reference proteome</keyword>
<dbReference type="InterPro" id="IPR039422">
    <property type="entry name" value="MarR/SlyA-like"/>
</dbReference>
<organism evidence="2 3">
    <name type="scientific">Pelagibius litoralis</name>
    <dbReference type="NCBI Taxonomy" id="374515"/>
    <lineage>
        <taxon>Bacteria</taxon>
        <taxon>Pseudomonadati</taxon>
        <taxon>Pseudomonadota</taxon>
        <taxon>Alphaproteobacteria</taxon>
        <taxon>Rhodospirillales</taxon>
        <taxon>Rhodovibrionaceae</taxon>
        <taxon>Pelagibius</taxon>
    </lineage>
</organism>
<dbReference type="AlphaFoldDB" id="A0A967EW13"/>
<reference evidence="2" key="1">
    <citation type="submission" date="2020-03" db="EMBL/GenBank/DDBJ databases">
        <title>Genome of Pelagibius litoralis DSM 21314T.</title>
        <authorList>
            <person name="Wang G."/>
        </authorList>
    </citation>
    <scope>NUCLEOTIDE SEQUENCE</scope>
    <source>
        <strain evidence="2">DSM 21314</strain>
    </source>
</reference>
<feature type="domain" description="HTH marR-type" evidence="1">
    <location>
        <begin position="28"/>
        <end position="145"/>
    </location>
</feature>
<protein>
    <submittedName>
        <fullName evidence="2">MarR family transcriptional regulator</fullName>
    </submittedName>
</protein>
<dbReference type="SUPFAM" id="SSF46785">
    <property type="entry name" value="Winged helix' DNA-binding domain"/>
    <property type="match status" value="1"/>
</dbReference>